<proteinExistence type="predicted"/>
<dbReference type="RefSeq" id="WP_072703517.1">
    <property type="nucleotide sequence ID" value="NZ_JAFBBL010000001.1"/>
</dbReference>
<evidence type="ECO:0000313" key="3">
    <source>
        <dbReference type="Proteomes" id="UP000249091"/>
    </source>
</evidence>
<dbReference type="InterPro" id="IPR013108">
    <property type="entry name" value="Amidohydro_3"/>
</dbReference>
<dbReference type="EMBL" id="LS483468">
    <property type="protein sequence ID" value="SQI35761.1"/>
    <property type="molecule type" value="Genomic_DNA"/>
</dbReference>
<dbReference type="STRING" id="1219011.GCA_001895045_03635"/>
<sequence length="463" mass="48398">MTQLVLCDVEVDGVPGSTVEIRDGSIAEVGVGLKPASDAAVIDGRGGALVPGLHDHHIHLHATAAERLSVRCGPPQVRTADELAEALRSASGDSIRGVGYFESVAGMLDSQLLDRLHAERPVRVQHRSGALWVLNSAAAAQAHLDTADHPGVERDDDGRPTGRVWRADTWLRDRLPATAPPTLDEVGAELARYGVTGLTDATPDLSPSSLTALVDAHTGGAVPQRLHLLGAPPDFVSPENTITSGPFKIVLADSGLPDLDGLAEKIAQMHAEGRAVAVHCVSREAFALLVAVFTEVGAHPGDRLEHGALIPADSIDDLLRLGLRVVTQPGFIADRGDSYLRDVDPRDIDDLYRCRSLVDAGVPLALSSDAPYGPMDPWQIIAAATTRRAGSGAVVGPAERLDPLRALAGLLSPANDPGGPPRAIRPGEPADLVLLDAPLAEVLEAPSSSAVRTTVIGGRIVHG</sequence>
<dbReference type="SUPFAM" id="SSF51338">
    <property type="entry name" value="Composite domain of metallo-dependent hydrolases"/>
    <property type="match status" value="1"/>
</dbReference>
<dbReference type="KEGG" id="rcr:NCTC10994_03096"/>
<dbReference type="PANTHER" id="PTHR22642">
    <property type="entry name" value="IMIDAZOLONEPROPIONASE"/>
    <property type="match status" value="1"/>
</dbReference>
<dbReference type="PANTHER" id="PTHR22642:SF2">
    <property type="entry name" value="PROTEIN LONG AFTER FAR-RED 3"/>
    <property type="match status" value="1"/>
</dbReference>
<gene>
    <name evidence="2" type="primary">nfdA_2</name>
    <name evidence="2" type="ORF">NCTC10994_03096</name>
</gene>
<keyword evidence="3" id="KW-1185">Reference proteome</keyword>
<dbReference type="AlphaFoldDB" id="A0A2X4U9Y9"/>
<dbReference type="Pfam" id="PF07969">
    <property type="entry name" value="Amidohydro_3"/>
    <property type="match status" value="1"/>
</dbReference>
<reference evidence="2 3" key="1">
    <citation type="submission" date="2018-06" db="EMBL/GenBank/DDBJ databases">
        <authorList>
            <consortium name="Pathogen Informatics"/>
            <person name="Doyle S."/>
        </authorList>
    </citation>
    <scope>NUCLEOTIDE SEQUENCE [LARGE SCALE GENOMIC DNA]</scope>
    <source>
        <strain evidence="2 3">NCTC10994</strain>
    </source>
</reference>
<dbReference type="Gene3D" id="3.10.310.70">
    <property type="match status" value="1"/>
</dbReference>
<dbReference type="InterPro" id="IPR032466">
    <property type="entry name" value="Metal_Hydrolase"/>
</dbReference>
<organism evidence="2 3">
    <name type="scientific">Rhodococcus coprophilus</name>
    <dbReference type="NCBI Taxonomy" id="38310"/>
    <lineage>
        <taxon>Bacteria</taxon>
        <taxon>Bacillati</taxon>
        <taxon>Actinomycetota</taxon>
        <taxon>Actinomycetes</taxon>
        <taxon>Mycobacteriales</taxon>
        <taxon>Nocardiaceae</taxon>
        <taxon>Rhodococcus</taxon>
    </lineage>
</organism>
<protein>
    <submittedName>
        <fullName evidence="2">Amidase</fullName>
        <ecNumber evidence="2">3.5.1.91</ecNumber>
    </submittedName>
</protein>
<dbReference type="InterPro" id="IPR011059">
    <property type="entry name" value="Metal-dep_hydrolase_composite"/>
</dbReference>
<dbReference type="Gene3D" id="2.30.40.10">
    <property type="entry name" value="Urease, subunit C, domain 1"/>
    <property type="match status" value="1"/>
</dbReference>
<evidence type="ECO:0000313" key="2">
    <source>
        <dbReference type="EMBL" id="SQI35761.1"/>
    </source>
</evidence>
<dbReference type="GO" id="GO:0016810">
    <property type="term" value="F:hydrolase activity, acting on carbon-nitrogen (but not peptide) bonds"/>
    <property type="evidence" value="ECO:0007669"/>
    <property type="project" value="InterPro"/>
</dbReference>
<dbReference type="SUPFAM" id="SSF51556">
    <property type="entry name" value="Metallo-dependent hydrolases"/>
    <property type="match status" value="1"/>
</dbReference>
<keyword evidence="2" id="KW-0378">Hydrolase</keyword>
<feature type="domain" description="Amidohydrolase 3" evidence="1">
    <location>
        <begin position="41"/>
        <end position="462"/>
    </location>
</feature>
<dbReference type="Proteomes" id="UP000249091">
    <property type="component" value="Chromosome 1"/>
</dbReference>
<dbReference type="EC" id="3.5.1.91" evidence="2"/>
<accession>A0A2X4U9Y9</accession>
<evidence type="ECO:0000259" key="1">
    <source>
        <dbReference type="Pfam" id="PF07969"/>
    </source>
</evidence>
<dbReference type="Gene3D" id="3.20.20.140">
    <property type="entry name" value="Metal-dependent hydrolases"/>
    <property type="match status" value="1"/>
</dbReference>
<name>A0A2X4U9Y9_9NOCA</name>